<dbReference type="SUPFAM" id="SSF56935">
    <property type="entry name" value="Porins"/>
    <property type="match status" value="1"/>
</dbReference>
<dbReference type="InterPro" id="IPR008969">
    <property type="entry name" value="CarboxyPept-like_regulatory"/>
</dbReference>
<dbReference type="SUPFAM" id="SSF49464">
    <property type="entry name" value="Carboxypeptidase regulatory domain-like"/>
    <property type="match status" value="1"/>
</dbReference>
<dbReference type="Proteomes" id="UP000198964">
    <property type="component" value="Unassembled WGS sequence"/>
</dbReference>
<keyword evidence="1 4" id="KW-0813">Transport</keyword>
<evidence type="ECO:0000259" key="5">
    <source>
        <dbReference type="SMART" id="SM00965"/>
    </source>
</evidence>
<evidence type="ECO:0000256" key="3">
    <source>
        <dbReference type="ARBA" id="ARBA00023237"/>
    </source>
</evidence>
<comment type="similarity">
    <text evidence="4">Belongs to the TonB-dependent receptor family.</text>
</comment>
<dbReference type="AlphaFoldDB" id="A0A1I2G5C9"/>
<evidence type="ECO:0000313" key="6">
    <source>
        <dbReference type="EMBL" id="SFF11946.1"/>
    </source>
</evidence>
<sequence length="1134" mass="127037">MKKKHGERTWKSHVLSKTLKVMRLALFFTLVSILQTAASTGYSQSAKITLKHEIVSLENVLNKIESQSEFRFIFNKNQIDLTRKVKVNFEDTAIENILNKLLTSNRIDYQIIGKQIILTTSKRTSTQQPLNIKGKVQDTTGEPLPGVTVVIKGTTQGTITNSDGNYSLRVAKQEGIVLQFSFIGMKSQEIEVSDQNTINVTMIAETKGIDEVVVTAFGTAQRKESVVGSIQSIRPDDLVIPATNLSNAFAGRLSGVIAFQRSGEPGADGANFYIRGISTLSGAKDPLIVIDGVESSKSSLNALPPETIESFSILKDATATAMYGTRGANGVLIITTKSGANMKRPVINVRIENTINTPTTTPEFVPAPQYMNLFNEAIRNQSLGDRLYTNEEINGTEQGLNPYVFPDVNWYDEIFKSSSMSQNINFNVRGGGKKLDYFMNVGYNHQEGMLRGRSSEFFSYKNNINLSRYVFQNNINLKLSQTSKVGLKLNTQLQTKRSPSKDTKSLFSSVINTSPVIFPVMYPRNEDDSWIKWGGTSEGISGINPLAELVKGYEDSFNSNITANLEFEQKLDILTKGLQFKALVSFRNNSSTTTKREQGYNGYRVTDYIMNEDGSYSYTIEAQGEENDPVLSTSGEISGNRRVYLQTYFDYSRKFGVHDVNAMLLYNQDQLANNKANNLMASLPKRKQGMAARVSYGYDNRYLFEVNLGYNGSENFAKSHRWGFFPSIAVGYNISREAFFEPLSNTISNLKFRASYGLVGNDQIGSDRFVYLSDINLSGSNKYQTGYGSTTTELAGPKYVRYSNSDITWEVGKKLNIGADLQLFRNINIVADFFRENRENIFQQKATIPNYLGTSDTKVFGNFAAVRNQGLDLAVDYGKILNHNWTVQFKGTFTFARNKITAYDEPSYMEYPHLRRVGSYLNRIEGYVSDNLFIDWNHIANSADQQISENVAPGDIKYIDQPNADGEYDGIINSDDRVTMGHPTVPEIVYGFGPSIKYKNIDFSCFFQGVTNTSLMMSGFHPFGTQNSHNVLQFIADDHWSPDNQNIYAAYPRLTKIGHGNNSAASDFWLRDASFLKLKNAEIGYTYKRARFYVSGMNLLTFSSFKHWDPEQGGGSGLRYPTQRSFNVGLQINL</sequence>
<keyword evidence="4" id="KW-0812">Transmembrane</keyword>
<feature type="domain" description="Secretin/TonB short N-terminal" evidence="5">
    <location>
        <begin position="70"/>
        <end position="121"/>
    </location>
</feature>
<protein>
    <submittedName>
        <fullName evidence="6">TonB-linked outer membrane protein, SusC/RagA family</fullName>
    </submittedName>
</protein>
<evidence type="ECO:0000256" key="2">
    <source>
        <dbReference type="ARBA" id="ARBA00023136"/>
    </source>
</evidence>
<dbReference type="RefSeq" id="WP_093919357.1">
    <property type="nucleotide sequence ID" value="NZ_FONW01000002.1"/>
</dbReference>
<keyword evidence="4" id="KW-1134">Transmembrane beta strand</keyword>
<dbReference type="Gene3D" id="2.170.130.10">
    <property type="entry name" value="TonB-dependent receptor, plug domain"/>
    <property type="match status" value="1"/>
</dbReference>
<dbReference type="Gene3D" id="2.60.40.1120">
    <property type="entry name" value="Carboxypeptidase-like, regulatory domain"/>
    <property type="match status" value="1"/>
</dbReference>
<dbReference type="NCBIfam" id="TIGR04056">
    <property type="entry name" value="OMP_RagA_SusC"/>
    <property type="match status" value="1"/>
</dbReference>
<keyword evidence="7" id="KW-1185">Reference proteome</keyword>
<dbReference type="STRING" id="655355.SAMN05216283_102732"/>
<dbReference type="InterPro" id="IPR023996">
    <property type="entry name" value="TonB-dep_OMP_SusC/RagA"/>
</dbReference>
<evidence type="ECO:0000313" key="7">
    <source>
        <dbReference type="Proteomes" id="UP000198964"/>
    </source>
</evidence>
<dbReference type="FunFam" id="2.60.40.1120:FF:000003">
    <property type="entry name" value="Outer membrane protein Omp121"/>
    <property type="match status" value="1"/>
</dbReference>
<evidence type="ECO:0000256" key="4">
    <source>
        <dbReference type="PROSITE-ProRule" id="PRU01360"/>
    </source>
</evidence>
<dbReference type="InterPro" id="IPR037066">
    <property type="entry name" value="Plug_dom_sf"/>
</dbReference>
<reference evidence="6 7" key="1">
    <citation type="submission" date="2016-10" db="EMBL/GenBank/DDBJ databases">
        <authorList>
            <person name="de Groot N.N."/>
        </authorList>
    </citation>
    <scope>NUCLEOTIDE SEQUENCE [LARGE SCALE GENOMIC DNA]</scope>
    <source>
        <strain evidence="6 7">CGMCC 1.9156</strain>
    </source>
</reference>
<name>A0A1I2G5C9_9BACT</name>
<keyword evidence="2 4" id="KW-0472">Membrane</keyword>
<dbReference type="Pfam" id="PF07715">
    <property type="entry name" value="Plug"/>
    <property type="match status" value="1"/>
</dbReference>
<evidence type="ECO:0000256" key="1">
    <source>
        <dbReference type="ARBA" id="ARBA00022448"/>
    </source>
</evidence>
<dbReference type="EMBL" id="FONW01000002">
    <property type="protein sequence ID" value="SFF11946.1"/>
    <property type="molecule type" value="Genomic_DNA"/>
</dbReference>
<dbReference type="FunFam" id="2.170.130.10:FF:000003">
    <property type="entry name" value="SusC/RagA family TonB-linked outer membrane protein"/>
    <property type="match status" value="1"/>
</dbReference>
<dbReference type="InterPro" id="IPR012910">
    <property type="entry name" value="Plug_dom"/>
</dbReference>
<dbReference type="NCBIfam" id="TIGR04057">
    <property type="entry name" value="SusC_RagA_signa"/>
    <property type="match status" value="1"/>
</dbReference>
<gene>
    <name evidence="6" type="ORF">SAMN05216283_102732</name>
</gene>
<accession>A0A1I2G5C9</accession>
<keyword evidence="3 4" id="KW-0998">Cell outer membrane</keyword>
<organism evidence="6 7">
    <name type="scientific">Sunxiuqinia elliptica</name>
    <dbReference type="NCBI Taxonomy" id="655355"/>
    <lineage>
        <taxon>Bacteria</taxon>
        <taxon>Pseudomonadati</taxon>
        <taxon>Bacteroidota</taxon>
        <taxon>Bacteroidia</taxon>
        <taxon>Marinilabiliales</taxon>
        <taxon>Prolixibacteraceae</taxon>
        <taxon>Sunxiuqinia</taxon>
    </lineage>
</organism>
<comment type="subcellular location">
    <subcellularLocation>
        <location evidence="4">Cell outer membrane</location>
        <topology evidence="4">Multi-pass membrane protein</topology>
    </subcellularLocation>
</comment>
<proteinExistence type="inferred from homology"/>
<dbReference type="GO" id="GO:0009279">
    <property type="term" value="C:cell outer membrane"/>
    <property type="evidence" value="ECO:0007669"/>
    <property type="project" value="UniProtKB-SubCell"/>
</dbReference>
<dbReference type="InterPro" id="IPR011662">
    <property type="entry name" value="Secretin/TonB_short_N"/>
</dbReference>
<dbReference type="InterPro" id="IPR023997">
    <property type="entry name" value="TonB-dep_OMP_SusC/RagA_CS"/>
</dbReference>
<dbReference type="Pfam" id="PF13715">
    <property type="entry name" value="CarbopepD_reg_2"/>
    <property type="match status" value="1"/>
</dbReference>
<dbReference type="SMART" id="SM00965">
    <property type="entry name" value="STN"/>
    <property type="match status" value="1"/>
</dbReference>
<dbReference type="InterPro" id="IPR039426">
    <property type="entry name" value="TonB-dep_rcpt-like"/>
</dbReference>
<dbReference type="PROSITE" id="PS52016">
    <property type="entry name" value="TONB_DEPENDENT_REC_3"/>
    <property type="match status" value="1"/>
</dbReference>